<feature type="transmembrane region" description="Helical" evidence="9">
    <location>
        <begin position="89"/>
        <end position="108"/>
    </location>
</feature>
<organism evidence="11 12">
    <name type="scientific">Mesorhizobium zhangyense</name>
    <dbReference type="NCBI Taxonomy" id="1776730"/>
    <lineage>
        <taxon>Bacteria</taxon>
        <taxon>Pseudomonadati</taxon>
        <taxon>Pseudomonadota</taxon>
        <taxon>Alphaproteobacteria</taxon>
        <taxon>Hyphomicrobiales</taxon>
        <taxon>Phyllobacteriaceae</taxon>
        <taxon>Mesorhizobium</taxon>
    </lineage>
</organism>
<evidence type="ECO:0000313" key="12">
    <source>
        <dbReference type="Proteomes" id="UP000481252"/>
    </source>
</evidence>
<proteinExistence type="inferred from homology"/>
<keyword evidence="3" id="KW-1003">Cell membrane</keyword>
<comment type="similarity">
    <text evidence="8 9">Belongs to the TRAP transporter small permease family.</text>
</comment>
<dbReference type="PANTHER" id="PTHR35011:SF10">
    <property type="entry name" value="TRAP TRANSPORTER SMALL PERMEASE PROTEIN"/>
    <property type="match status" value="1"/>
</dbReference>
<feature type="domain" description="Tripartite ATP-independent periplasmic transporters DctQ component" evidence="10">
    <location>
        <begin position="23"/>
        <end position="152"/>
    </location>
</feature>
<comment type="subunit">
    <text evidence="9">The complex comprises the extracytoplasmic solute receptor protein and the two transmembrane proteins.</text>
</comment>
<reference evidence="11 12" key="1">
    <citation type="submission" date="2020-02" db="EMBL/GenBank/DDBJ databases">
        <title>Genome sequence of the type strain CGMCC 1.15528 of Mesorhizobium zhangyense.</title>
        <authorList>
            <person name="Gao J."/>
            <person name="Sun J."/>
        </authorList>
    </citation>
    <scope>NUCLEOTIDE SEQUENCE [LARGE SCALE GENOMIC DNA]</scope>
    <source>
        <strain evidence="11 12">CGMCC 1.15528</strain>
    </source>
</reference>
<evidence type="ECO:0000256" key="1">
    <source>
        <dbReference type="ARBA" id="ARBA00004429"/>
    </source>
</evidence>
<evidence type="ECO:0000256" key="7">
    <source>
        <dbReference type="ARBA" id="ARBA00023136"/>
    </source>
</evidence>
<evidence type="ECO:0000256" key="6">
    <source>
        <dbReference type="ARBA" id="ARBA00022989"/>
    </source>
</evidence>
<comment type="function">
    <text evidence="9">Part of the tripartite ATP-independent periplasmic (TRAP) transport system.</text>
</comment>
<keyword evidence="4 9" id="KW-0997">Cell inner membrane</keyword>
<evidence type="ECO:0000256" key="8">
    <source>
        <dbReference type="ARBA" id="ARBA00038436"/>
    </source>
</evidence>
<dbReference type="EMBL" id="JAAKZG010000004">
    <property type="protein sequence ID" value="NGN41749.1"/>
    <property type="molecule type" value="Genomic_DNA"/>
</dbReference>
<protein>
    <recommendedName>
        <fullName evidence="9">TRAP transporter small permease protein</fullName>
    </recommendedName>
</protein>
<keyword evidence="7 9" id="KW-0472">Membrane</keyword>
<keyword evidence="6 9" id="KW-1133">Transmembrane helix</keyword>
<dbReference type="InterPro" id="IPR007387">
    <property type="entry name" value="TRAP_DctQ"/>
</dbReference>
<dbReference type="GO" id="GO:0005886">
    <property type="term" value="C:plasma membrane"/>
    <property type="evidence" value="ECO:0007669"/>
    <property type="project" value="UniProtKB-SubCell"/>
</dbReference>
<evidence type="ECO:0000256" key="2">
    <source>
        <dbReference type="ARBA" id="ARBA00022448"/>
    </source>
</evidence>
<evidence type="ECO:0000256" key="4">
    <source>
        <dbReference type="ARBA" id="ARBA00022519"/>
    </source>
</evidence>
<dbReference type="GO" id="GO:0015740">
    <property type="term" value="P:C4-dicarboxylate transport"/>
    <property type="evidence" value="ECO:0007669"/>
    <property type="project" value="TreeGrafter"/>
</dbReference>
<dbReference type="AlphaFoldDB" id="A0A7C9VC07"/>
<evidence type="ECO:0000259" key="10">
    <source>
        <dbReference type="Pfam" id="PF04290"/>
    </source>
</evidence>
<keyword evidence="12" id="KW-1185">Reference proteome</keyword>
<dbReference type="RefSeq" id="WP_091916190.1">
    <property type="nucleotide sequence ID" value="NZ_JAAKZG010000004.1"/>
</dbReference>
<dbReference type="GO" id="GO:0022857">
    <property type="term" value="F:transmembrane transporter activity"/>
    <property type="evidence" value="ECO:0007669"/>
    <property type="project" value="UniProtKB-UniRule"/>
</dbReference>
<feature type="transmembrane region" description="Helical" evidence="9">
    <location>
        <begin position="49"/>
        <end position="77"/>
    </location>
</feature>
<comment type="subcellular location">
    <subcellularLocation>
        <location evidence="1 9">Cell inner membrane</location>
        <topology evidence="1 9">Multi-pass membrane protein</topology>
    </subcellularLocation>
</comment>
<evidence type="ECO:0000256" key="9">
    <source>
        <dbReference type="RuleBase" id="RU369079"/>
    </source>
</evidence>
<evidence type="ECO:0000256" key="3">
    <source>
        <dbReference type="ARBA" id="ARBA00022475"/>
    </source>
</evidence>
<dbReference type="Proteomes" id="UP000481252">
    <property type="component" value="Unassembled WGS sequence"/>
</dbReference>
<dbReference type="Pfam" id="PF04290">
    <property type="entry name" value="DctQ"/>
    <property type="match status" value="1"/>
</dbReference>
<gene>
    <name evidence="11" type="ORF">G6N74_11780</name>
</gene>
<keyword evidence="2 9" id="KW-0813">Transport</keyword>
<sequence>MVKLVERLTRLLAWLAGLAVLLMMFHVMIDVLGKYLFSAPLPGTAEVVAAYYMIGAVFLPLAWVELSGGSIVVEVIYEKVPERAQKVMLILADIVSAVYYSVLAWFSWGVAKHAYKVNESVDGIWRITTWPAKFLLPFGFCLVVVVLVMRVFMGERNRMTTTHSAVEI</sequence>
<feature type="transmembrane region" description="Helical" evidence="9">
    <location>
        <begin position="12"/>
        <end position="29"/>
    </location>
</feature>
<keyword evidence="5 9" id="KW-0812">Transmembrane</keyword>
<evidence type="ECO:0000256" key="5">
    <source>
        <dbReference type="ARBA" id="ARBA00022692"/>
    </source>
</evidence>
<dbReference type="PANTHER" id="PTHR35011">
    <property type="entry name" value="2,3-DIKETO-L-GULONATE TRAP TRANSPORTER SMALL PERMEASE PROTEIN YIAM"/>
    <property type="match status" value="1"/>
</dbReference>
<feature type="transmembrane region" description="Helical" evidence="9">
    <location>
        <begin position="134"/>
        <end position="153"/>
    </location>
</feature>
<evidence type="ECO:0000313" key="11">
    <source>
        <dbReference type="EMBL" id="NGN41749.1"/>
    </source>
</evidence>
<accession>A0A7C9VC07</accession>
<dbReference type="InterPro" id="IPR055348">
    <property type="entry name" value="DctQ"/>
</dbReference>
<comment type="caution">
    <text evidence="11">The sequence shown here is derived from an EMBL/GenBank/DDBJ whole genome shotgun (WGS) entry which is preliminary data.</text>
</comment>
<name>A0A7C9VC07_9HYPH</name>